<accession>B2B003</accession>
<proteinExistence type="predicted"/>
<gene>
    <name evidence="2" type="ORF">PODANS_3_2240</name>
</gene>
<evidence type="ECO:0000313" key="2">
    <source>
        <dbReference type="EMBL" id="CAP70121.1"/>
    </source>
</evidence>
<keyword evidence="1" id="KW-0812">Transmembrane</keyword>
<feature type="non-terminal residue" evidence="2">
    <location>
        <position position="1"/>
    </location>
</feature>
<dbReference type="RefSeq" id="XP_001908989.1">
    <property type="nucleotide sequence ID" value="XM_001908954.1"/>
</dbReference>
<dbReference type="KEGG" id="pan:PODANSg6024"/>
<dbReference type="AlphaFoldDB" id="B2B003"/>
<name>B2B003_PODAN</name>
<dbReference type="HOGENOM" id="CLU_3162550_0_0_1"/>
<reference evidence="2" key="1">
    <citation type="journal article" date="2008" name="Genome Biol.">
        <title>The genome sequence of the model ascomycete fungus Podospora anserina.</title>
        <authorList>
            <person name="Espagne E."/>
            <person name="Lespinet O."/>
            <person name="Malagnac F."/>
            <person name="Da Silva C."/>
            <person name="Jaillon O."/>
            <person name="Porcel B.M."/>
            <person name="Couloux A."/>
            <person name="Aury J.-M."/>
            <person name="Segurens B."/>
            <person name="Poulain J."/>
            <person name="Anthouard V."/>
            <person name="Grossetete S."/>
            <person name="Khalili H."/>
            <person name="Coppin E."/>
            <person name="Dequard-Chablat M."/>
            <person name="Picard M."/>
            <person name="Contamine V."/>
            <person name="Arnaise S."/>
            <person name="Bourdais A."/>
            <person name="Berteaux-Lecellier V."/>
            <person name="Gautheret D."/>
            <person name="de Vries R.P."/>
            <person name="Battaglia E."/>
            <person name="Coutinho P.M."/>
            <person name="Danchin E.G.J."/>
            <person name="Henrissat B."/>
            <person name="El Khoury R."/>
            <person name="Sainsard-Chanet A."/>
            <person name="Boivin A."/>
            <person name="Pinan-Lucarre B."/>
            <person name="Sellem C.H."/>
            <person name="Debuchy R."/>
            <person name="Wincker P."/>
            <person name="Weissenbach J."/>
            <person name="Silar P."/>
        </authorList>
    </citation>
    <scope>NUCLEOTIDE SEQUENCE [LARGE SCALE GENOMIC DNA]</scope>
    <source>
        <strain evidence="2">S mat+</strain>
    </source>
</reference>
<keyword evidence="1" id="KW-1133">Transmembrane helix</keyword>
<feature type="transmembrane region" description="Helical" evidence="1">
    <location>
        <begin position="6"/>
        <end position="26"/>
    </location>
</feature>
<dbReference type="VEuPathDB" id="FungiDB:PODANS_3_2240"/>
<sequence length="48" mass="5391">KLGGGSFLLFSLYVLVRVFIVVESFINLRAEPIGVFSSPPWLQNFPHV</sequence>
<dbReference type="GeneID" id="6193385"/>
<reference evidence="2" key="2">
    <citation type="submission" date="2008-07" db="EMBL/GenBank/DDBJ databases">
        <authorList>
            <person name="Genoscope - CEA"/>
        </authorList>
    </citation>
    <scope>NUCLEOTIDE SEQUENCE</scope>
    <source>
        <strain evidence="2">S mat+</strain>
    </source>
</reference>
<organism evidence="2">
    <name type="scientific">Podospora anserina (strain S / ATCC MYA-4624 / DSM 980 / FGSC 10383)</name>
    <name type="common">Pleurage anserina</name>
    <dbReference type="NCBI Taxonomy" id="515849"/>
    <lineage>
        <taxon>Eukaryota</taxon>
        <taxon>Fungi</taxon>
        <taxon>Dikarya</taxon>
        <taxon>Ascomycota</taxon>
        <taxon>Pezizomycotina</taxon>
        <taxon>Sordariomycetes</taxon>
        <taxon>Sordariomycetidae</taxon>
        <taxon>Sordariales</taxon>
        <taxon>Podosporaceae</taxon>
        <taxon>Podospora</taxon>
        <taxon>Podospora anserina</taxon>
    </lineage>
</organism>
<evidence type="ECO:0000256" key="1">
    <source>
        <dbReference type="SAM" id="Phobius"/>
    </source>
</evidence>
<protein>
    <submittedName>
        <fullName evidence="2">Podospora anserina S mat+ genomic DNA chromosome 3, supercontig 2</fullName>
    </submittedName>
</protein>
<keyword evidence="1" id="KW-0472">Membrane</keyword>
<dbReference type="EMBL" id="CU638743">
    <property type="protein sequence ID" value="CAP70121.1"/>
    <property type="molecule type" value="Genomic_DNA"/>
</dbReference>